<protein>
    <submittedName>
        <fullName evidence="2">Alginate lyase</fullName>
    </submittedName>
</protein>
<keyword evidence="2" id="KW-0456">Lyase</keyword>
<dbReference type="GO" id="GO:0016829">
    <property type="term" value="F:lyase activity"/>
    <property type="evidence" value="ECO:0007669"/>
    <property type="project" value="UniProtKB-KW"/>
</dbReference>
<name>A0A3G6IID7_9BACT</name>
<feature type="signal peptide" evidence="1">
    <location>
        <begin position="1"/>
        <end position="19"/>
    </location>
</feature>
<evidence type="ECO:0000313" key="2">
    <source>
        <dbReference type="EMBL" id="AZA04900.1"/>
    </source>
</evidence>
<dbReference type="AlphaFoldDB" id="A0A3G6IID7"/>
<accession>A0A3G6IID7</accession>
<dbReference type="InterPro" id="IPR011050">
    <property type="entry name" value="Pectin_lyase_fold/virulence"/>
</dbReference>
<evidence type="ECO:0000256" key="1">
    <source>
        <dbReference type="SAM" id="SignalP"/>
    </source>
</evidence>
<dbReference type="SMART" id="SM00710">
    <property type="entry name" value="PbH1"/>
    <property type="match status" value="7"/>
</dbReference>
<dbReference type="InterPro" id="IPR006626">
    <property type="entry name" value="PbH1"/>
</dbReference>
<dbReference type="Pfam" id="PF14592">
    <property type="entry name" value="Chondroitinas_B"/>
    <property type="match status" value="1"/>
</dbReference>
<dbReference type="SUPFAM" id="SSF51126">
    <property type="entry name" value="Pectin lyase-like"/>
    <property type="match status" value="2"/>
</dbReference>
<dbReference type="EMBL" id="MH013392">
    <property type="protein sequence ID" value="AZA04900.1"/>
    <property type="molecule type" value="Genomic_DNA"/>
</dbReference>
<feature type="chain" id="PRO_5017946004" evidence="1">
    <location>
        <begin position="20"/>
        <end position="745"/>
    </location>
</feature>
<dbReference type="CDD" id="cd14251">
    <property type="entry name" value="PL-6"/>
    <property type="match status" value="1"/>
</dbReference>
<proteinExistence type="predicted"/>
<dbReference type="Gene3D" id="2.160.20.10">
    <property type="entry name" value="Single-stranded right-handed beta-helix, Pectin lyase-like"/>
    <property type="match status" value="2"/>
</dbReference>
<organism evidence="2">
    <name type="scientific">uncultured Sunxiuqinia sp</name>
    <dbReference type="NCBI Taxonomy" id="1573825"/>
    <lineage>
        <taxon>Bacteria</taxon>
        <taxon>Pseudomonadati</taxon>
        <taxon>Bacteroidota</taxon>
        <taxon>Bacteroidia</taxon>
        <taxon>Marinilabiliales</taxon>
        <taxon>Prolixibacteraceae</taxon>
        <taxon>Sunxiuqinia</taxon>
        <taxon>environmental samples</taxon>
    </lineage>
</organism>
<sequence>MKSAINYLIVLLLVLPFYACQQQDGKMVSNAAEFNSALVNAMPGDQIILKNGIWNDAELLITAKGTAEKPIVVTAEEKGKVIFSGLSNLRISGEYVEVSGLVFKNGFTPSNEVIAFREKSGVYGNHCRLTEVVIDNYNNPERLVSETWIAVYGKNNRVDHCVLNDKRGRGVTMTIRMVDEACHDNNHQIDHNYFGFRQNYGNNGGETMRLGTSFFSLSNSGTVVEANYFDRCDGEHEIISNKSCGNVFRNNTFYECRGTLTYRHGNDNLAEGNFFFGNGKEHTGGIRIINERNKAINNYFSGLKGYRFRGAMVVMNGVPNSTLNRYFQVIGGDFSNNTFVNCDHVQLCAGSDAERSAVPIDTKVENNVFYNDSKKDLFTAYDDISGISFSNNYLNQGLEPLAGTNMAVVEMELVKNEQGLPFPVSPLIKNAGCSLTAPVATKENTGVSWYPIEEKELVFDNGAETVVEPGYNSLFKAVENSKSGDILVLNDGEYINSKNLSVEHPLTIKAANNGKATLFTEKNDMFLIQNEGALKLQGVKMSGVMSPDMAGNCIVGTSRSSMNRNYKLIVEDCAVEDLVVNHTFDFLRVSPNTFADSVVIRNCSFKNLSGSVASLNKEIDDIGAYNAEYVIYENNTFEQVGGAVLNLYRGGTDESTFGPSLTFTNCKVIKSGLDKRNKTGGSIYIHGVQIAHIQDVDFLESAPVKLYLTNGEPITQISNINIYPKAQIVSNSDAYQLENLTHVNQ</sequence>
<reference evidence="2" key="1">
    <citation type="submission" date="2018-03" db="EMBL/GenBank/DDBJ databases">
        <title>Heterologous expression of an exotype alginate lyase SHA-4.</title>
        <authorList>
            <person name="Chen K."/>
            <person name="Chagan I."/>
        </authorList>
    </citation>
    <scope>NUCLEOTIDE SEQUENCE</scope>
</reference>
<dbReference type="InterPro" id="IPR012334">
    <property type="entry name" value="Pectin_lyas_fold"/>
</dbReference>
<dbReference type="InterPro" id="IPR039513">
    <property type="entry name" value="PL-6"/>
</dbReference>
<keyword evidence="1" id="KW-0732">Signal</keyword>